<dbReference type="Pfam" id="PF04453">
    <property type="entry name" value="LptD"/>
    <property type="match status" value="1"/>
</dbReference>
<feature type="non-terminal residue" evidence="2">
    <location>
        <position position="1"/>
    </location>
</feature>
<name>A0A8I1WAX1_PLESH</name>
<reference evidence="2" key="1">
    <citation type="submission" date="2021-03" db="EMBL/GenBank/DDBJ databases">
        <title>Plesiomonas shigelloides zfcc0051, isolated from zebrafish feces.</title>
        <authorList>
            <person name="Vanderhoek Z."/>
            <person name="Gaulke C."/>
        </authorList>
    </citation>
    <scope>NUCLEOTIDE SEQUENCE</scope>
    <source>
        <strain evidence="2">Zfcc0051</strain>
    </source>
</reference>
<evidence type="ECO:0000313" key="2">
    <source>
        <dbReference type="EMBL" id="MBO1110061.1"/>
    </source>
</evidence>
<dbReference type="AlphaFoldDB" id="A0A8I1WAX1"/>
<accession>A0A8I1WAX1</accession>
<proteinExistence type="predicted"/>
<dbReference type="GO" id="GO:0061024">
    <property type="term" value="P:membrane organization"/>
    <property type="evidence" value="ECO:0007669"/>
    <property type="project" value="InterPro"/>
</dbReference>
<evidence type="ECO:0000259" key="1">
    <source>
        <dbReference type="Pfam" id="PF04453"/>
    </source>
</evidence>
<dbReference type="RefSeq" id="WP_207542932.1">
    <property type="nucleotide sequence ID" value="NZ_JAFNAA010000258.1"/>
</dbReference>
<organism evidence="2 3">
    <name type="scientific">Plesiomonas shigelloides</name>
    <name type="common">Aeromonas shigelloides</name>
    <dbReference type="NCBI Taxonomy" id="703"/>
    <lineage>
        <taxon>Bacteria</taxon>
        <taxon>Pseudomonadati</taxon>
        <taxon>Pseudomonadota</taxon>
        <taxon>Gammaproteobacteria</taxon>
        <taxon>Enterobacterales</taxon>
        <taxon>Enterobacteriaceae</taxon>
        <taxon>Plesiomonas</taxon>
    </lineage>
</organism>
<dbReference type="EMBL" id="JAFNAA010000258">
    <property type="protein sequence ID" value="MBO1110061.1"/>
    <property type="molecule type" value="Genomic_DNA"/>
</dbReference>
<protein>
    <submittedName>
        <fullName evidence="2">LPS assembly protein LptD</fullName>
    </submittedName>
</protein>
<dbReference type="GO" id="GO:0009279">
    <property type="term" value="C:cell outer membrane"/>
    <property type="evidence" value="ECO:0007669"/>
    <property type="project" value="TreeGrafter"/>
</dbReference>
<gene>
    <name evidence="2" type="primary">lptD</name>
    <name evidence="2" type="ORF">J2R62_18210</name>
</gene>
<dbReference type="PANTHER" id="PTHR30189">
    <property type="entry name" value="LPS-ASSEMBLY PROTEIN"/>
    <property type="match status" value="1"/>
</dbReference>
<dbReference type="GO" id="GO:1990351">
    <property type="term" value="C:transporter complex"/>
    <property type="evidence" value="ECO:0007669"/>
    <property type="project" value="TreeGrafter"/>
</dbReference>
<dbReference type="PANTHER" id="PTHR30189:SF1">
    <property type="entry name" value="LPS-ASSEMBLY PROTEIN LPTD"/>
    <property type="match status" value="1"/>
</dbReference>
<dbReference type="InterPro" id="IPR050218">
    <property type="entry name" value="LptD"/>
</dbReference>
<feature type="non-terminal residue" evidence="2">
    <location>
        <position position="152"/>
    </location>
</feature>
<comment type="caution">
    <text evidence="2">The sequence shown here is derived from an EMBL/GenBank/DDBJ whole genome shotgun (WGS) entry which is preliminary data.</text>
</comment>
<feature type="domain" description="LptD C-terminal" evidence="1">
    <location>
        <begin position="2"/>
        <end position="126"/>
    </location>
</feature>
<evidence type="ECO:0000313" key="3">
    <source>
        <dbReference type="Proteomes" id="UP000664658"/>
    </source>
</evidence>
<dbReference type="Proteomes" id="UP000664658">
    <property type="component" value="Unassembled WGS sequence"/>
</dbReference>
<sequence>LTSRFVYSFLNERCTFAVGQIFYFDTPQVAPINDDEKQRTSALAAESNAVFSQYWSSKAGIQYDTELNQASLGNAVFEYRKDAERLVQLNYRYASQEYSNDALPNKNYPTDLSQVGFVAAWPVTDRIGVVAQYYYDTKQQQPATQLLGLQYN</sequence>
<dbReference type="InterPro" id="IPR007543">
    <property type="entry name" value="LptD_C"/>
</dbReference>